<dbReference type="PIRSF" id="PIRSF002786">
    <property type="entry name" value="XcpX"/>
    <property type="match status" value="1"/>
</dbReference>
<evidence type="ECO:0000313" key="12">
    <source>
        <dbReference type="EMBL" id="TCW39911.1"/>
    </source>
</evidence>
<dbReference type="GO" id="GO:0009306">
    <property type="term" value="P:protein secretion"/>
    <property type="evidence" value="ECO:0007669"/>
    <property type="project" value="InterPro"/>
</dbReference>
<dbReference type="AlphaFoldDB" id="A0A4R4AKH7"/>
<keyword evidence="8" id="KW-1133">Transmembrane helix</keyword>
<dbReference type="RefSeq" id="WP_132228297.1">
    <property type="nucleotide sequence ID" value="NZ_NRRH01000001.1"/>
</dbReference>
<evidence type="ECO:0000256" key="10">
    <source>
        <dbReference type="PIRNR" id="PIRNR002786"/>
    </source>
</evidence>
<keyword evidence="4 10" id="KW-1003">Cell membrane</keyword>
<evidence type="ECO:0000259" key="11">
    <source>
        <dbReference type="Pfam" id="PF21687"/>
    </source>
</evidence>
<keyword evidence="7" id="KW-0653">Protein transport</keyword>
<keyword evidence="3 10" id="KW-0813">Transport</keyword>
<proteinExistence type="inferred from homology"/>
<feature type="domain" description="T2SS protein K first SAM-like" evidence="11">
    <location>
        <begin position="107"/>
        <end position="192"/>
    </location>
</feature>
<reference evidence="12 13" key="1">
    <citation type="submission" date="2019-03" db="EMBL/GenBank/DDBJ databases">
        <title>Genomic Encyclopedia of Type Strains, Phase IV (KMG-IV): sequencing the most valuable type-strain genomes for metagenomic binning, comparative biology and taxonomic classification.</title>
        <authorList>
            <person name="Goeker M."/>
        </authorList>
    </citation>
    <scope>NUCLEOTIDE SEQUENCE [LARGE SCALE GENOMIC DNA]</scope>
    <source>
        <strain evidence="12 13">DSM 203</strain>
    </source>
</reference>
<sequence length="279" mass="29762">MSASRQRGVALLLVLWVLALLTVMAAGLTATGRSELALVDNALAAARFRAAADAALAEVALRLTLPPGRLGEPLWRVDATPHPWTFGGERLEVRIQDLGGLIDLNRADPQRLIDLLRVLGVEPGRAGRLAAEIVDWRDGDALTRAGGAEDADYRALGRAFGARDGELPLVDELALLPGMTPELVAALAPLTRVTGDAGGIARAFAPAAVLAALDGLGLEQAQALRAAREIDPRLRGGPRYRVEVRARDGGWRLLALLELGADPGRPYRVRWRRLVYPGA</sequence>
<name>A0A4R4AKH7_MARGR</name>
<evidence type="ECO:0000256" key="9">
    <source>
        <dbReference type="ARBA" id="ARBA00023136"/>
    </source>
</evidence>
<dbReference type="EMBL" id="SMDC01000001">
    <property type="protein sequence ID" value="TCW39911.1"/>
    <property type="molecule type" value="Genomic_DNA"/>
</dbReference>
<keyword evidence="5 10" id="KW-0997">Cell inner membrane</keyword>
<gene>
    <name evidence="12" type="ORF">EDC29_101327</name>
</gene>
<dbReference type="Pfam" id="PF21687">
    <property type="entry name" value="T2SSK_1st"/>
    <property type="match status" value="1"/>
</dbReference>
<protein>
    <recommendedName>
        <fullName evidence="10">Type II secretion system protein K</fullName>
    </recommendedName>
</protein>
<evidence type="ECO:0000256" key="3">
    <source>
        <dbReference type="ARBA" id="ARBA00022448"/>
    </source>
</evidence>
<keyword evidence="6" id="KW-0812">Transmembrane</keyword>
<dbReference type="PANTHER" id="PTHR38831">
    <property type="entry name" value="TYPE II SECRETION SYSTEM PROTEIN K"/>
    <property type="match status" value="1"/>
</dbReference>
<dbReference type="SUPFAM" id="SSF158544">
    <property type="entry name" value="GspK insert domain-like"/>
    <property type="match status" value="1"/>
</dbReference>
<dbReference type="GO" id="GO:0005886">
    <property type="term" value="C:plasma membrane"/>
    <property type="evidence" value="ECO:0007669"/>
    <property type="project" value="UniProtKB-SubCell"/>
</dbReference>
<dbReference type="Gene3D" id="1.10.40.60">
    <property type="entry name" value="EpsJ-like"/>
    <property type="match status" value="1"/>
</dbReference>
<organism evidence="12 13">
    <name type="scientific">Marichromatium gracile</name>
    <name type="common">Chromatium gracile</name>
    <dbReference type="NCBI Taxonomy" id="1048"/>
    <lineage>
        <taxon>Bacteria</taxon>
        <taxon>Pseudomonadati</taxon>
        <taxon>Pseudomonadota</taxon>
        <taxon>Gammaproteobacteria</taxon>
        <taxon>Chromatiales</taxon>
        <taxon>Chromatiaceae</taxon>
        <taxon>Marichromatium</taxon>
    </lineage>
</organism>
<evidence type="ECO:0000256" key="1">
    <source>
        <dbReference type="ARBA" id="ARBA00004533"/>
    </source>
</evidence>
<comment type="similarity">
    <text evidence="2 10">Belongs to the GSP K family.</text>
</comment>
<evidence type="ECO:0000256" key="8">
    <source>
        <dbReference type="ARBA" id="ARBA00022989"/>
    </source>
</evidence>
<dbReference type="InterPro" id="IPR049031">
    <property type="entry name" value="T2SSK_SAM-like_1st"/>
</dbReference>
<dbReference type="InterPro" id="IPR005628">
    <property type="entry name" value="GspK"/>
</dbReference>
<evidence type="ECO:0000256" key="7">
    <source>
        <dbReference type="ARBA" id="ARBA00022927"/>
    </source>
</evidence>
<evidence type="ECO:0000313" key="13">
    <source>
        <dbReference type="Proteomes" id="UP000295247"/>
    </source>
</evidence>
<comment type="caution">
    <text evidence="12">The sequence shown here is derived from an EMBL/GenBank/DDBJ whole genome shotgun (WGS) entry which is preliminary data.</text>
</comment>
<dbReference type="Proteomes" id="UP000295247">
    <property type="component" value="Unassembled WGS sequence"/>
</dbReference>
<evidence type="ECO:0000256" key="5">
    <source>
        <dbReference type="ARBA" id="ARBA00022519"/>
    </source>
</evidence>
<keyword evidence="9 10" id="KW-0472">Membrane</keyword>
<accession>A0A4R4AKH7</accession>
<evidence type="ECO:0000256" key="4">
    <source>
        <dbReference type="ARBA" id="ARBA00022475"/>
    </source>
</evidence>
<evidence type="ECO:0000256" key="2">
    <source>
        <dbReference type="ARBA" id="ARBA00007246"/>
    </source>
</evidence>
<dbReference type="InterPro" id="IPR038072">
    <property type="entry name" value="GspK_central_sf"/>
</dbReference>
<dbReference type="PANTHER" id="PTHR38831:SF2">
    <property type="entry name" value="TYPE II SECRETION SYSTEM PROTEIN K"/>
    <property type="match status" value="1"/>
</dbReference>
<comment type="subcellular location">
    <subcellularLocation>
        <location evidence="1 10">Cell inner membrane</location>
    </subcellularLocation>
</comment>
<evidence type="ECO:0000256" key="6">
    <source>
        <dbReference type="ARBA" id="ARBA00022692"/>
    </source>
</evidence>